<evidence type="ECO:0000313" key="3">
    <source>
        <dbReference type="Proteomes" id="UP000010467"/>
    </source>
</evidence>
<dbReference type="KEGG" id="dpd:Deipe_4291"/>
<dbReference type="OrthoDB" id="9033039at2"/>
<evidence type="ECO:0000256" key="1">
    <source>
        <dbReference type="SAM" id="MobiDB-lite"/>
    </source>
</evidence>
<accession>L0A701</accession>
<name>L0A701_DEIPD</name>
<gene>
    <name evidence="2" type="ordered locus">Deipe_4291</name>
</gene>
<dbReference type="HOGENOM" id="CLU_2272780_0_0_0"/>
<dbReference type="EMBL" id="CP003383">
    <property type="protein sequence ID" value="AFZ69633.1"/>
    <property type="molecule type" value="Genomic_DNA"/>
</dbReference>
<dbReference type="PATRIC" id="fig|937777.3.peg.4320"/>
<organism evidence="2 3">
    <name type="scientific">Deinococcus peraridilitoris (strain DSM 19664 / LMG 22246 / CIP 109416 / KR-200)</name>
    <dbReference type="NCBI Taxonomy" id="937777"/>
    <lineage>
        <taxon>Bacteria</taxon>
        <taxon>Thermotogati</taxon>
        <taxon>Deinococcota</taxon>
        <taxon>Deinococci</taxon>
        <taxon>Deinococcales</taxon>
        <taxon>Deinococcaceae</taxon>
        <taxon>Deinococcus</taxon>
    </lineage>
</organism>
<reference evidence="3" key="1">
    <citation type="submission" date="2012-03" db="EMBL/GenBank/DDBJ databases">
        <title>Complete sequence of plasmid 1 of Deinococcus peraridilitoris DSM 19664.</title>
        <authorList>
            <person name="Lucas S."/>
            <person name="Copeland A."/>
            <person name="Lapidus A."/>
            <person name="Glavina del Rio T."/>
            <person name="Dalin E."/>
            <person name="Tice H."/>
            <person name="Bruce D."/>
            <person name="Goodwin L."/>
            <person name="Pitluck S."/>
            <person name="Peters L."/>
            <person name="Mikhailova N."/>
            <person name="Lu M."/>
            <person name="Kyrpides N."/>
            <person name="Mavromatis K."/>
            <person name="Ivanova N."/>
            <person name="Brettin T."/>
            <person name="Detter J.C."/>
            <person name="Han C."/>
            <person name="Larimer F."/>
            <person name="Land M."/>
            <person name="Hauser L."/>
            <person name="Markowitz V."/>
            <person name="Cheng J.-F."/>
            <person name="Hugenholtz P."/>
            <person name="Woyke T."/>
            <person name="Wu D."/>
            <person name="Pukall R."/>
            <person name="Steenblock K."/>
            <person name="Brambilla E."/>
            <person name="Klenk H.-P."/>
            <person name="Eisen J.A."/>
        </authorList>
    </citation>
    <scope>NUCLEOTIDE SEQUENCE [LARGE SCALE GENOMIC DNA]</scope>
    <source>
        <strain evidence="3">DSM 19664 / LMG 22246 / CIP 109416 / KR-200</strain>
        <plasmid evidence="3">Plasmid pDEIPE01</plasmid>
    </source>
</reference>
<dbReference type="RefSeq" id="WP_015231533.1">
    <property type="nucleotide sequence ID" value="NC_019789.1"/>
</dbReference>
<protein>
    <submittedName>
        <fullName evidence="2">Uncharacterized protein</fullName>
    </submittedName>
</protein>
<dbReference type="AlphaFoldDB" id="L0A701"/>
<evidence type="ECO:0000313" key="2">
    <source>
        <dbReference type="EMBL" id="AFZ69633.1"/>
    </source>
</evidence>
<dbReference type="SUPFAM" id="SSF47598">
    <property type="entry name" value="Ribbon-helix-helix"/>
    <property type="match status" value="1"/>
</dbReference>
<dbReference type="InterPro" id="IPR010985">
    <property type="entry name" value="Ribbon_hlx_hlx"/>
</dbReference>
<feature type="region of interest" description="Disordered" evidence="1">
    <location>
        <begin position="1"/>
        <end position="57"/>
    </location>
</feature>
<sequence length="102" mass="11746">MTKDETQHFASLPYREVPPQVEPPEREFQPPKLRNHLPDGTDTTLRTVGRGEGRMQQPRDQLNVRLPKMLKRLAASQAALEGITVGELIERLLTEYLEDRQD</sequence>
<proteinExistence type="predicted"/>
<dbReference type="GO" id="GO:0006355">
    <property type="term" value="P:regulation of DNA-templated transcription"/>
    <property type="evidence" value="ECO:0007669"/>
    <property type="project" value="InterPro"/>
</dbReference>
<geneLocation type="plasmid" evidence="2 3">
    <name>pDEIPE01</name>
</geneLocation>
<dbReference type="Proteomes" id="UP000010467">
    <property type="component" value="Plasmid pDEIPE01"/>
</dbReference>
<keyword evidence="3" id="KW-1185">Reference proteome</keyword>
<keyword evidence="2" id="KW-0614">Plasmid</keyword>